<proteinExistence type="inferred from homology"/>
<dbReference type="STRING" id="1088818.A0A2I0BA12"/>
<name>A0A2I0BA12_9ASPA</name>
<dbReference type="InterPro" id="IPR031852">
    <property type="entry name" value="Vik1/Cik1_MT-bd"/>
</dbReference>
<evidence type="ECO:0000256" key="1">
    <source>
        <dbReference type="ARBA" id="ARBA00010899"/>
    </source>
</evidence>
<dbReference type="OrthoDB" id="3176171at2759"/>
<dbReference type="GO" id="GO:0007018">
    <property type="term" value="P:microtubule-based movement"/>
    <property type="evidence" value="ECO:0007669"/>
    <property type="project" value="InterPro"/>
</dbReference>
<evidence type="ECO:0000256" key="3">
    <source>
        <dbReference type="ARBA" id="ARBA00023175"/>
    </source>
</evidence>
<evidence type="ECO:0000313" key="9">
    <source>
        <dbReference type="EMBL" id="PKA64630.1"/>
    </source>
</evidence>
<keyword evidence="10" id="KW-1185">Reference proteome</keyword>
<dbReference type="SUPFAM" id="SSF52540">
    <property type="entry name" value="P-loop containing nucleoside triphosphate hydrolases"/>
    <property type="match status" value="1"/>
</dbReference>
<dbReference type="AlphaFoldDB" id="A0A2I0BA12"/>
<dbReference type="InterPro" id="IPR001715">
    <property type="entry name" value="CH_dom"/>
</dbReference>
<dbReference type="InterPro" id="IPR027640">
    <property type="entry name" value="Kinesin-like_fam"/>
</dbReference>
<evidence type="ECO:0000256" key="6">
    <source>
        <dbReference type="SAM" id="MobiDB-lite"/>
    </source>
</evidence>
<dbReference type="Gene3D" id="1.10.418.10">
    <property type="entry name" value="Calponin-like domain"/>
    <property type="match status" value="1"/>
</dbReference>
<dbReference type="Pfam" id="PF00307">
    <property type="entry name" value="CH"/>
    <property type="match status" value="1"/>
</dbReference>
<dbReference type="InterPro" id="IPR036961">
    <property type="entry name" value="Kinesin_motor_dom_sf"/>
</dbReference>
<feature type="domain" description="Kinesin motor" evidence="8">
    <location>
        <begin position="502"/>
        <end position="599"/>
    </location>
</feature>
<dbReference type="EMBL" id="KZ451903">
    <property type="protein sequence ID" value="PKA64630.1"/>
    <property type="molecule type" value="Genomic_DNA"/>
</dbReference>
<dbReference type="GO" id="GO:0003777">
    <property type="term" value="F:microtubule motor activity"/>
    <property type="evidence" value="ECO:0007669"/>
    <property type="project" value="InterPro"/>
</dbReference>
<evidence type="ECO:0000256" key="5">
    <source>
        <dbReference type="SAM" id="Coils"/>
    </source>
</evidence>
<dbReference type="PANTHER" id="PTHR47972:SF14">
    <property type="entry name" value="KINESIN-LIKE PROTEIN KIN-14J"/>
    <property type="match status" value="1"/>
</dbReference>
<dbReference type="GO" id="GO:0005524">
    <property type="term" value="F:ATP binding"/>
    <property type="evidence" value="ECO:0007669"/>
    <property type="project" value="UniProtKB-UniRule"/>
</dbReference>
<keyword evidence="4" id="KW-0547">Nucleotide-binding</keyword>
<keyword evidence="5" id="KW-0175">Coiled coil</keyword>
<dbReference type="PROSITE" id="PS50021">
    <property type="entry name" value="CH"/>
    <property type="match status" value="1"/>
</dbReference>
<dbReference type="Proteomes" id="UP000236161">
    <property type="component" value="Unassembled WGS sequence"/>
</dbReference>
<reference evidence="9 10" key="1">
    <citation type="journal article" date="2017" name="Nature">
        <title>The Apostasia genome and the evolution of orchids.</title>
        <authorList>
            <person name="Zhang G.Q."/>
            <person name="Liu K.W."/>
            <person name="Li Z."/>
            <person name="Lohaus R."/>
            <person name="Hsiao Y.Y."/>
            <person name="Niu S.C."/>
            <person name="Wang J.Y."/>
            <person name="Lin Y.C."/>
            <person name="Xu Q."/>
            <person name="Chen L.J."/>
            <person name="Yoshida K."/>
            <person name="Fujiwara S."/>
            <person name="Wang Z.W."/>
            <person name="Zhang Y.Q."/>
            <person name="Mitsuda N."/>
            <person name="Wang M."/>
            <person name="Liu G.H."/>
            <person name="Pecoraro L."/>
            <person name="Huang H.X."/>
            <person name="Xiao X.J."/>
            <person name="Lin M."/>
            <person name="Wu X.Y."/>
            <person name="Wu W.L."/>
            <person name="Chen Y.Y."/>
            <person name="Chang S.B."/>
            <person name="Sakamoto S."/>
            <person name="Ohme-Takagi M."/>
            <person name="Yagi M."/>
            <person name="Zeng S.J."/>
            <person name="Shen C.Y."/>
            <person name="Yeh C.M."/>
            <person name="Luo Y.B."/>
            <person name="Tsai W.C."/>
            <person name="Van de Peer Y."/>
            <person name="Liu Z.J."/>
        </authorList>
    </citation>
    <scope>NUCLEOTIDE SEQUENCE [LARGE SCALE GENOMIC DNA]</scope>
    <source>
        <strain evidence="10">cv. Shenzhen</strain>
        <tissue evidence="9">Stem</tissue>
    </source>
</reference>
<evidence type="ECO:0000313" key="10">
    <source>
        <dbReference type="Proteomes" id="UP000236161"/>
    </source>
</evidence>
<organism evidence="9 10">
    <name type="scientific">Apostasia shenzhenica</name>
    <dbReference type="NCBI Taxonomy" id="1088818"/>
    <lineage>
        <taxon>Eukaryota</taxon>
        <taxon>Viridiplantae</taxon>
        <taxon>Streptophyta</taxon>
        <taxon>Embryophyta</taxon>
        <taxon>Tracheophyta</taxon>
        <taxon>Spermatophyta</taxon>
        <taxon>Magnoliopsida</taxon>
        <taxon>Liliopsida</taxon>
        <taxon>Asparagales</taxon>
        <taxon>Orchidaceae</taxon>
        <taxon>Apostasioideae</taxon>
        <taxon>Apostasia</taxon>
    </lineage>
</organism>
<evidence type="ECO:0000256" key="4">
    <source>
        <dbReference type="PROSITE-ProRule" id="PRU00283"/>
    </source>
</evidence>
<comment type="similarity">
    <text evidence="1">Belongs to the TRAFAC class myosin-kinesin ATPase superfamily. Kinesin family. KIN-14 subfamily.</text>
</comment>
<feature type="region of interest" description="Disordered" evidence="6">
    <location>
        <begin position="123"/>
        <end position="163"/>
    </location>
</feature>
<dbReference type="GO" id="GO:0005874">
    <property type="term" value="C:microtubule"/>
    <property type="evidence" value="ECO:0007669"/>
    <property type="project" value="UniProtKB-KW"/>
</dbReference>
<feature type="compositionally biased region" description="Polar residues" evidence="6">
    <location>
        <begin position="128"/>
        <end position="162"/>
    </location>
</feature>
<evidence type="ECO:0000256" key="2">
    <source>
        <dbReference type="ARBA" id="ARBA00022701"/>
    </source>
</evidence>
<feature type="domain" description="Calponin-homology (CH)" evidence="7">
    <location>
        <begin position="11"/>
        <end position="118"/>
    </location>
</feature>
<feature type="binding site" evidence="4">
    <location>
        <begin position="586"/>
        <end position="593"/>
    </location>
    <ligand>
        <name>ATP</name>
        <dbReference type="ChEBI" id="CHEBI:30616"/>
    </ligand>
</feature>
<sequence>MGSMNLADTAAKRRSLAVEWLNSLFPGLNISLGASEEELRVLLSDGTILCGILGGQDPTSLANQRGAYMSSEQRREKTRRFLSALEGMGLPRFNPADLEQGSISVVIDCLLALRDNLNTKLGDGDTHGTANHKNQPQNNSGTSEGNGNAMNALQRNPNSIGKTSPIVEEKRKNFPESKCHPFLQTHVISEPSSALSDHVGHKFHEVFQLKQGRYSDFSAERISEILKSNGLDNAPTQSLLSVINGILDESIRRKNGEIPLRVGHLLRKVIQEIERRISTQAEHIRNQNNLIKSREEKYQSRIRALETLASGTNEETQIVSNQLQIVKAQKSTIEESKKHDEEHALKLMKEKEGSDQMIIGLQQDLEKTKKVYEHRCQQLELEAKQNDAKLKERIKEVEFLLSESNTRIKELEVFAESKFENWNKKENVLQNFIGFQLPSIKRLRMSSESIKLEVIDSQRKWSEEMNSMGIKLKVLVDAAENYHAVLAENRKLYNEVQELKGNIRVYCRVRPFLAGQNTKSNTVDYIGENGEILLVNPSKQGKDGHRMFKFNQVFGPTATQAQVFLDIQPLIRSVLDGYNVCIFAYGQTGSGKTYTMVCF</sequence>
<accession>A0A2I0BA12</accession>
<protein>
    <submittedName>
        <fullName evidence="9">Kinesin-4</fullName>
    </submittedName>
</protein>
<dbReference type="PANTHER" id="PTHR47972">
    <property type="entry name" value="KINESIN-LIKE PROTEIN KLP-3"/>
    <property type="match status" value="1"/>
</dbReference>
<dbReference type="SMART" id="SM00129">
    <property type="entry name" value="KISc"/>
    <property type="match status" value="1"/>
</dbReference>
<dbReference type="InterPro" id="IPR027417">
    <property type="entry name" value="P-loop_NTPase"/>
</dbReference>
<dbReference type="InterPro" id="IPR001752">
    <property type="entry name" value="Kinesin_motor_dom"/>
</dbReference>
<evidence type="ECO:0000259" key="8">
    <source>
        <dbReference type="PROSITE" id="PS50067"/>
    </source>
</evidence>
<dbReference type="GO" id="GO:0008017">
    <property type="term" value="F:microtubule binding"/>
    <property type="evidence" value="ECO:0007669"/>
    <property type="project" value="InterPro"/>
</dbReference>
<feature type="coiled-coil region" evidence="5">
    <location>
        <begin position="362"/>
        <end position="389"/>
    </location>
</feature>
<keyword evidence="4" id="KW-0067">ATP-binding</keyword>
<keyword evidence="3 4" id="KW-0505">Motor protein</keyword>
<dbReference type="Pfam" id="PF16796">
    <property type="entry name" value="Microtub_bd"/>
    <property type="match status" value="1"/>
</dbReference>
<dbReference type="PROSITE" id="PS50067">
    <property type="entry name" value="KINESIN_MOTOR_2"/>
    <property type="match status" value="1"/>
</dbReference>
<keyword evidence="2" id="KW-0493">Microtubule</keyword>
<dbReference type="Gene3D" id="3.40.850.10">
    <property type="entry name" value="Kinesin motor domain"/>
    <property type="match status" value="1"/>
</dbReference>
<gene>
    <name evidence="9" type="primary">ATK4</name>
    <name evidence="9" type="ORF">AXF42_Ash007377</name>
</gene>
<dbReference type="SUPFAM" id="SSF47576">
    <property type="entry name" value="Calponin-homology domain, CH-domain"/>
    <property type="match status" value="1"/>
</dbReference>
<evidence type="ECO:0000259" key="7">
    <source>
        <dbReference type="PROSITE" id="PS50021"/>
    </source>
</evidence>
<dbReference type="InterPro" id="IPR036872">
    <property type="entry name" value="CH_dom_sf"/>
</dbReference>